<keyword evidence="9" id="KW-1185">Reference proteome</keyword>
<evidence type="ECO:0000256" key="4">
    <source>
        <dbReference type="ARBA" id="ARBA00034320"/>
    </source>
</evidence>
<dbReference type="Gene3D" id="3.30.1220.10">
    <property type="entry name" value="CobW-like, C-terminal domain"/>
    <property type="match status" value="1"/>
</dbReference>
<evidence type="ECO:0000256" key="3">
    <source>
        <dbReference type="ARBA" id="ARBA00023186"/>
    </source>
</evidence>
<comment type="catalytic activity">
    <reaction evidence="6">
        <text>GTP + H2O = GDP + phosphate + H(+)</text>
        <dbReference type="Rhea" id="RHEA:19669"/>
        <dbReference type="ChEBI" id="CHEBI:15377"/>
        <dbReference type="ChEBI" id="CHEBI:15378"/>
        <dbReference type="ChEBI" id="CHEBI:37565"/>
        <dbReference type="ChEBI" id="CHEBI:43474"/>
        <dbReference type="ChEBI" id="CHEBI:58189"/>
    </reaction>
    <physiologicalReaction direction="left-to-right" evidence="6">
        <dbReference type="Rhea" id="RHEA:19670"/>
    </physiologicalReaction>
</comment>
<dbReference type="Gene3D" id="3.40.50.300">
    <property type="entry name" value="P-loop containing nucleotide triphosphate hydrolases"/>
    <property type="match status" value="1"/>
</dbReference>
<evidence type="ECO:0000256" key="6">
    <source>
        <dbReference type="ARBA" id="ARBA00049117"/>
    </source>
</evidence>
<dbReference type="SUPFAM" id="SSF52540">
    <property type="entry name" value="P-loop containing nucleoside triphosphate hydrolases"/>
    <property type="match status" value="1"/>
</dbReference>
<dbReference type="InterPro" id="IPR051316">
    <property type="entry name" value="Zinc-reg_GTPase_activator"/>
</dbReference>
<keyword evidence="1" id="KW-0547">Nucleotide-binding</keyword>
<feature type="domain" description="CobW C-terminal" evidence="7">
    <location>
        <begin position="225"/>
        <end position="314"/>
    </location>
</feature>
<dbReference type="InterPro" id="IPR036627">
    <property type="entry name" value="CobW-likC_sf"/>
</dbReference>
<dbReference type="RefSeq" id="WP_209738139.1">
    <property type="nucleotide sequence ID" value="NZ_CP072611.1"/>
</dbReference>
<dbReference type="InterPro" id="IPR027417">
    <property type="entry name" value="P-loop_NTPase"/>
</dbReference>
<dbReference type="SMART" id="SM00833">
    <property type="entry name" value="CobW_C"/>
    <property type="match status" value="1"/>
</dbReference>
<protein>
    <submittedName>
        <fullName evidence="8">CobW family GTP-binding protein</fullName>
    </submittedName>
</protein>
<proteinExistence type="inferred from homology"/>
<evidence type="ECO:0000256" key="5">
    <source>
        <dbReference type="ARBA" id="ARBA00045658"/>
    </source>
</evidence>
<dbReference type="PANTHER" id="PTHR13748:SF62">
    <property type="entry name" value="COBW DOMAIN-CONTAINING PROTEIN"/>
    <property type="match status" value="1"/>
</dbReference>
<dbReference type="EMBL" id="JBHUIJ010000028">
    <property type="protein sequence ID" value="MFD2239336.1"/>
    <property type="molecule type" value="Genomic_DNA"/>
</dbReference>
<dbReference type="InterPro" id="IPR003495">
    <property type="entry name" value="CobW/HypB/UreG_nucleotide-bd"/>
</dbReference>
<organism evidence="8 9">
    <name type="scientific">Aureimonas populi</name>
    <dbReference type="NCBI Taxonomy" id="1701758"/>
    <lineage>
        <taxon>Bacteria</taxon>
        <taxon>Pseudomonadati</taxon>
        <taxon>Pseudomonadota</taxon>
        <taxon>Alphaproteobacteria</taxon>
        <taxon>Hyphomicrobiales</taxon>
        <taxon>Aurantimonadaceae</taxon>
        <taxon>Aureimonas</taxon>
    </lineage>
</organism>
<dbReference type="Proteomes" id="UP001597371">
    <property type="component" value="Unassembled WGS sequence"/>
</dbReference>
<sequence>MTRHDAPIPATLLTGFLGAGKTTLLKRLLDDPQGVRYGVLINDFGAVNIDSELVAESAPGTVSLQNGCVCCTIRSDLVESIEALLARDPAPERLLIEASGVSRPLPLAEALEAPELAGRVRLDGIFCLVDAASFGDLDYAASELALDQATGSDIVVVNKADLTTPAGLDAIEATLRAAAPRLRFLRTCHGGVPRDLLFGAHPAESGHHAHAGGHDHHHHDHGEEFEAWHWESRAPLDERKLRAALRALPPGILRIKGILRVSQEERRAVLHLVGKRFELTEDGRAPPETGVLVAIGRRGAFDAPALAGLLEGCALR</sequence>
<evidence type="ECO:0000256" key="2">
    <source>
        <dbReference type="ARBA" id="ARBA00022801"/>
    </source>
</evidence>
<keyword evidence="3" id="KW-0143">Chaperone</keyword>
<reference evidence="9" key="1">
    <citation type="journal article" date="2019" name="Int. J. Syst. Evol. Microbiol.">
        <title>The Global Catalogue of Microorganisms (GCM) 10K type strain sequencing project: providing services to taxonomists for standard genome sequencing and annotation.</title>
        <authorList>
            <consortium name="The Broad Institute Genomics Platform"/>
            <consortium name="The Broad Institute Genome Sequencing Center for Infectious Disease"/>
            <person name="Wu L."/>
            <person name="Ma J."/>
        </authorList>
    </citation>
    <scope>NUCLEOTIDE SEQUENCE [LARGE SCALE GENOMIC DNA]</scope>
    <source>
        <strain evidence="9">ZS-35-S2</strain>
    </source>
</reference>
<name>A0ABW5CR77_9HYPH</name>
<accession>A0ABW5CR77</accession>
<evidence type="ECO:0000259" key="7">
    <source>
        <dbReference type="SMART" id="SM00833"/>
    </source>
</evidence>
<dbReference type="SUPFAM" id="SSF90002">
    <property type="entry name" value="Hypothetical protein YjiA, C-terminal domain"/>
    <property type="match status" value="1"/>
</dbReference>
<evidence type="ECO:0000313" key="8">
    <source>
        <dbReference type="EMBL" id="MFD2239336.1"/>
    </source>
</evidence>
<dbReference type="CDD" id="cd03112">
    <property type="entry name" value="CobW-like"/>
    <property type="match status" value="1"/>
</dbReference>
<dbReference type="Pfam" id="PF02492">
    <property type="entry name" value="cobW"/>
    <property type="match status" value="1"/>
</dbReference>
<dbReference type="InterPro" id="IPR011629">
    <property type="entry name" value="CobW-like_C"/>
</dbReference>
<comment type="function">
    <text evidence="5">Zinc chaperone that directly transfers zinc cofactor to target proteins, thereby activating them. Zinc is transferred from the CXCC motif in the GTPase domain to the zinc binding site in target proteins in a process requiring GTP hydrolysis.</text>
</comment>
<comment type="similarity">
    <text evidence="4">Belongs to the SIMIBI class G3E GTPase family. ZNG1 subfamily.</text>
</comment>
<gene>
    <name evidence="8" type="ORF">ACFSKQ_17955</name>
</gene>
<dbReference type="Pfam" id="PF07683">
    <property type="entry name" value="CobW_C"/>
    <property type="match status" value="1"/>
</dbReference>
<keyword evidence="2" id="KW-0378">Hydrolase</keyword>
<evidence type="ECO:0000256" key="1">
    <source>
        <dbReference type="ARBA" id="ARBA00022741"/>
    </source>
</evidence>
<evidence type="ECO:0000313" key="9">
    <source>
        <dbReference type="Proteomes" id="UP001597371"/>
    </source>
</evidence>
<comment type="caution">
    <text evidence="8">The sequence shown here is derived from an EMBL/GenBank/DDBJ whole genome shotgun (WGS) entry which is preliminary data.</text>
</comment>
<dbReference type="PANTHER" id="PTHR13748">
    <property type="entry name" value="COBW-RELATED"/>
    <property type="match status" value="1"/>
</dbReference>